<dbReference type="RefSeq" id="WP_076530385.1">
    <property type="nucleotide sequence ID" value="NZ_FOAC01000001.1"/>
</dbReference>
<dbReference type="Pfam" id="PF09550">
    <property type="entry name" value="Phage_TAC_6"/>
    <property type="match status" value="1"/>
</dbReference>
<reference evidence="1 2" key="1">
    <citation type="submission" date="2017-01" db="EMBL/GenBank/DDBJ databases">
        <authorList>
            <person name="Mah S.A."/>
            <person name="Swanson W.J."/>
            <person name="Moy G.W."/>
            <person name="Vacquier V.D."/>
        </authorList>
    </citation>
    <scope>NUCLEOTIDE SEQUENCE [LARGE SCALE GENOMIC DNA]</scope>
    <source>
        <strain evidence="1 2">DSM 29590</strain>
    </source>
</reference>
<proteinExistence type="predicted"/>
<dbReference type="InterPro" id="IPR011739">
    <property type="entry name" value="GTA_rcc01693"/>
</dbReference>
<dbReference type="InterPro" id="IPR019056">
    <property type="entry name" value="Phage_TAC_6"/>
</dbReference>
<dbReference type="Proteomes" id="UP000186019">
    <property type="component" value="Unassembled WGS sequence"/>
</dbReference>
<dbReference type="NCBIfam" id="TIGR02216">
    <property type="entry name" value="phage_TIGR02216"/>
    <property type="match status" value="1"/>
</dbReference>
<evidence type="ECO:0000313" key="1">
    <source>
        <dbReference type="EMBL" id="SIR88582.1"/>
    </source>
</evidence>
<sequence length="67" mass="7228">MSGFDWPALMQAGLRDLGLKPAEFWALTPAELRVMLGEAQGNAPLARGRLDALMQAYPDLRGANDDG</sequence>
<dbReference type="STRING" id="573024.SAMN05216208_1818"/>
<gene>
    <name evidence="1" type="ORF">SAMN05421666_0316</name>
</gene>
<keyword evidence="2" id="KW-1185">Reference proteome</keyword>
<organism evidence="1 2">
    <name type="scientific">Roseovarius nanhaiticus</name>
    <dbReference type="NCBI Taxonomy" id="573024"/>
    <lineage>
        <taxon>Bacteria</taxon>
        <taxon>Pseudomonadati</taxon>
        <taxon>Pseudomonadota</taxon>
        <taxon>Alphaproteobacteria</taxon>
        <taxon>Rhodobacterales</taxon>
        <taxon>Roseobacteraceae</taxon>
        <taxon>Roseovarius</taxon>
    </lineage>
</organism>
<evidence type="ECO:0000313" key="2">
    <source>
        <dbReference type="Proteomes" id="UP000186019"/>
    </source>
</evidence>
<dbReference type="AlphaFoldDB" id="A0A1N7EKH0"/>
<name>A0A1N7EKH0_9RHOB</name>
<dbReference type="EMBL" id="FTNV01000001">
    <property type="protein sequence ID" value="SIR88582.1"/>
    <property type="molecule type" value="Genomic_DNA"/>
</dbReference>
<accession>A0A1N7EKH0</accession>
<dbReference type="OrthoDB" id="7582980at2"/>
<evidence type="ECO:0008006" key="3">
    <source>
        <dbReference type="Google" id="ProtNLM"/>
    </source>
</evidence>
<protein>
    <recommendedName>
        <fullName evidence="3">Phage tail assembly chaperone protein, TAC</fullName>
    </recommendedName>
</protein>